<accession>A0A5C3QAK6</accession>
<keyword evidence="3" id="KW-1185">Reference proteome</keyword>
<reference evidence="2 3" key="1">
    <citation type="journal article" date="2019" name="Nat. Ecol. Evol.">
        <title>Megaphylogeny resolves global patterns of mushroom evolution.</title>
        <authorList>
            <person name="Varga T."/>
            <person name="Krizsan K."/>
            <person name="Foldi C."/>
            <person name="Dima B."/>
            <person name="Sanchez-Garcia M."/>
            <person name="Sanchez-Ramirez S."/>
            <person name="Szollosi G.J."/>
            <person name="Szarkandi J.G."/>
            <person name="Papp V."/>
            <person name="Albert L."/>
            <person name="Andreopoulos W."/>
            <person name="Angelini C."/>
            <person name="Antonin V."/>
            <person name="Barry K.W."/>
            <person name="Bougher N.L."/>
            <person name="Buchanan P."/>
            <person name="Buyck B."/>
            <person name="Bense V."/>
            <person name="Catcheside P."/>
            <person name="Chovatia M."/>
            <person name="Cooper J."/>
            <person name="Damon W."/>
            <person name="Desjardin D."/>
            <person name="Finy P."/>
            <person name="Geml J."/>
            <person name="Haridas S."/>
            <person name="Hughes K."/>
            <person name="Justo A."/>
            <person name="Karasinski D."/>
            <person name="Kautmanova I."/>
            <person name="Kiss B."/>
            <person name="Kocsube S."/>
            <person name="Kotiranta H."/>
            <person name="LaButti K.M."/>
            <person name="Lechner B.E."/>
            <person name="Liimatainen K."/>
            <person name="Lipzen A."/>
            <person name="Lukacs Z."/>
            <person name="Mihaltcheva S."/>
            <person name="Morgado L.N."/>
            <person name="Niskanen T."/>
            <person name="Noordeloos M.E."/>
            <person name="Ohm R.A."/>
            <person name="Ortiz-Santana B."/>
            <person name="Ovrebo C."/>
            <person name="Racz N."/>
            <person name="Riley R."/>
            <person name="Savchenko A."/>
            <person name="Shiryaev A."/>
            <person name="Soop K."/>
            <person name="Spirin V."/>
            <person name="Szebenyi C."/>
            <person name="Tomsovsky M."/>
            <person name="Tulloss R.E."/>
            <person name="Uehling J."/>
            <person name="Grigoriev I.V."/>
            <person name="Vagvolgyi C."/>
            <person name="Papp T."/>
            <person name="Martin F.M."/>
            <person name="Miettinen O."/>
            <person name="Hibbett D.S."/>
            <person name="Nagy L.G."/>
        </authorList>
    </citation>
    <scope>NUCLEOTIDE SEQUENCE [LARGE SCALE GENOMIC DNA]</scope>
    <source>
        <strain evidence="2 3">CBS 309.79</strain>
    </source>
</reference>
<protein>
    <submittedName>
        <fullName evidence="2">Uncharacterized protein</fullName>
    </submittedName>
</protein>
<evidence type="ECO:0000256" key="1">
    <source>
        <dbReference type="SAM" id="MobiDB-lite"/>
    </source>
</evidence>
<proteinExistence type="predicted"/>
<gene>
    <name evidence="2" type="ORF">BDV98DRAFT_596840</name>
</gene>
<evidence type="ECO:0000313" key="2">
    <source>
        <dbReference type="EMBL" id="TFK97228.1"/>
    </source>
</evidence>
<dbReference type="AlphaFoldDB" id="A0A5C3QAK6"/>
<name>A0A5C3QAK6_9AGAR</name>
<feature type="region of interest" description="Disordered" evidence="1">
    <location>
        <begin position="39"/>
        <end position="80"/>
    </location>
</feature>
<organism evidence="2 3">
    <name type="scientific">Pterulicium gracile</name>
    <dbReference type="NCBI Taxonomy" id="1884261"/>
    <lineage>
        <taxon>Eukaryota</taxon>
        <taxon>Fungi</taxon>
        <taxon>Dikarya</taxon>
        <taxon>Basidiomycota</taxon>
        <taxon>Agaricomycotina</taxon>
        <taxon>Agaricomycetes</taxon>
        <taxon>Agaricomycetidae</taxon>
        <taxon>Agaricales</taxon>
        <taxon>Pleurotineae</taxon>
        <taxon>Pterulaceae</taxon>
        <taxon>Pterulicium</taxon>
    </lineage>
</organism>
<sequence length="176" mass="18881">MQPRLLVEHPADWVPREDFPNIASKKYIVTVTSYARNSDVNSSAARHCPNSKTRDNVQPSNLASASRSPSPDSIPAYGEPENMPPSLLCCIPFLALYISKPSSAPPPSMKDANTVNNGIPVALGATAASPSSTGSERVESHGSRIIIPLPVHSTKRQAVDFARGVANEPRHPHQVN</sequence>
<dbReference type="EMBL" id="ML178849">
    <property type="protein sequence ID" value="TFK97228.1"/>
    <property type="molecule type" value="Genomic_DNA"/>
</dbReference>
<evidence type="ECO:0000313" key="3">
    <source>
        <dbReference type="Proteomes" id="UP000305067"/>
    </source>
</evidence>
<feature type="compositionally biased region" description="Polar residues" evidence="1">
    <location>
        <begin position="56"/>
        <end position="71"/>
    </location>
</feature>
<dbReference type="Proteomes" id="UP000305067">
    <property type="component" value="Unassembled WGS sequence"/>
</dbReference>